<organism evidence="2 3">
    <name type="scientific">Kineococcus radiotolerans (strain ATCC BAA-149 / DSM 14245 / SRS30216)</name>
    <dbReference type="NCBI Taxonomy" id="266940"/>
    <lineage>
        <taxon>Bacteria</taxon>
        <taxon>Bacillati</taxon>
        <taxon>Actinomycetota</taxon>
        <taxon>Actinomycetes</taxon>
        <taxon>Kineosporiales</taxon>
        <taxon>Kineosporiaceae</taxon>
        <taxon>Kineococcus</taxon>
    </lineage>
</organism>
<dbReference type="InterPro" id="IPR018306">
    <property type="entry name" value="Phage_T5_Orf172_DNA-bd"/>
</dbReference>
<dbReference type="Pfam" id="PF10544">
    <property type="entry name" value="T5orf172"/>
    <property type="match status" value="1"/>
</dbReference>
<dbReference type="AlphaFoldDB" id="A6W8S6"/>
<feature type="domain" description="Bacteriophage T5 Orf172 DNA-binding" evidence="1">
    <location>
        <begin position="70"/>
        <end position="139"/>
    </location>
</feature>
<dbReference type="SMART" id="SM00974">
    <property type="entry name" value="T5orf172"/>
    <property type="match status" value="1"/>
</dbReference>
<dbReference type="KEGG" id="kra:Krad_1729"/>
<reference evidence="3" key="1">
    <citation type="journal article" date="2008" name="PLoS ONE">
        <title>Survival in nuclear waste, extreme resistance, and potential applications gleaned from the genome sequence of Kineococcus radiotolerans SRS30216.</title>
        <authorList>
            <person name="Bagwell C.E."/>
            <person name="Bhat S."/>
            <person name="Hawkins G.M."/>
            <person name="Smith B.W."/>
            <person name="Biswas T."/>
            <person name="Hoover T.R."/>
            <person name="Saunders E."/>
            <person name="Han C.S."/>
            <person name="Tsodikov O.V."/>
            <person name="Shimkets L.J."/>
        </authorList>
    </citation>
    <scope>NUCLEOTIDE SEQUENCE [LARGE SCALE GENOMIC DNA]</scope>
    <source>
        <strain evidence="3">ATCC BAA-149 / DSM 14245 / SRS30216</strain>
    </source>
</reference>
<evidence type="ECO:0000313" key="2">
    <source>
        <dbReference type="EMBL" id="ABS03215.1"/>
    </source>
</evidence>
<evidence type="ECO:0000313" key="3">
    <source>
        <dbReference type="Proteomes" id="UP000001116"/>
    </source>
</evidence>
<keyword evidence="3" id="KW-1185">Reference proteome</keyword>
<dbReference type="STRING" id="266940.Krad_1729"/>
<proteinExistence type="predicted"/>
<gene>
    <name evidence="2" type="ordered locus">Krad_1729</name>
</gene>
<evidence type="ECO:0000259" key="1">
    <source>
        <dbReference type="SMART" id="SM00974"/>
    </source>
</evidence>
<dbReference type="OrthoDB" id="7058011at2"/>
<dbReference type="EMBL" id="CP000750">
    <property type="protein sequence ID" value="ABS03215.1"/>
    <property type="molecule type" value="Genomic_DNA"/>
</dbReference>
<dbReference type="RefSeq" id="WP_011981646.1">
    <property type="nucleotide sequence ID" value="NC_009664.2"/>
</dbReference>
<sequence>MSARHEFVTPLRLCLMPGCANKPWFDYRDDVCLPCAREIADRVERQDPEREERVLARKRNRGRAGWIYYVQVEKLIKIGFSTDLRKRLRAYPPAAAVLAYRPGTWDEEQELHRHFRALLHSGREWYRADVELLDHIATVPKHWVEGVTATAWAPAPPPQATKMRARSRR</sequence>
<dbReference type="Proteomes" id="UP000001116">
    <property type="component" value="Chromosome"/>
</dbReference>
<accession>A6W8S6</accession>
<protein>
    <recommendedName>
        <fullName evidence="1">Bacteriophage T5 Orf172 DNA-binding domain-containing protein</fullName>
    </recommendedName>
</protein>
<dbReference type="HOGENOM" id="CLU_1576418_0_0_11"/>
<name>A6W8S6_KINRD</name>